<dbReference type="OrthoDB" id="37297at2759"/>
<sequence length="204" mass="21561">MTAGGPPLPSRPLGSAFGGGGPSTPLVELFLDLACPFSAKQLRAVYPAAQPGGALHGKARFVMEHVIQPWHAQSEVLHAVAFAVRARKGVDAALSYCLAVLDAYESFTDAAVAGETRLETAARAAALAETSVGMPAAELLPLVTPGRAENAPIHQLEKWTVRQHRARGVHVTPTVFVHGVEAPQVSSSWTVEQWLAMLDELATD</sequence>
<dbReference type="SUPFAM" id="SSF52833">
    <property type="entry name" value="Thioredoxin-like"/>
    <property type="match status" value="1"/>
</dbReference>
<dbReference type="PANTHER" id="PTHR33875">
    <property type="entry name" value="OS09G0542200 PROTEIN"/>
    <property type="match status" value="1"/>
</dbReference>
<dbReference type="OMA" id="IKFSRQN"/>
<evidence type="ECO:0000313" key="1">
    <source>
        <dbReference type="EMBL" id="KAG8461438.1"/>
    </source>
</evidence>
<reference evidence="1" key="1">
    <citation type="submission" date="2021-05" db="EMBL/GenBank/DDBJ databases">
        <title>The genome of the haptophyte Pavlova lutheri (Diacronema luteri, Pavlovales) - a model for lipid biosynthesis in eukaryotic algae.</title>
        <authorList>
            <person name="Hulatt C.J."/>
            <person name="Posewitz M.C."/>
        </authorList>
    </citation>
    <scope>NUCLEOTIDE SEQUENCE</scope>
    <source>
        <strain evidence="1">NIVA-4/92</strain>
    </source>
</reference>
<protein>
    <recommendedName>
        <fullName evidence="3">Thioredoxin-like fold domain-containing protein</fullName>
    </recommendedName>
</protein>
<evidence type="ECO:0000313" key="2">
    <source>
        <dbReference type="Proteomes" id="UP000751190"/>
    </source>
</evidence>
<accession>A0A8J6CBF8</accession>
<dbReference type="EMBL" id="JAGTXO010000025">
    <property type="protein sequence ID" value="KAG8461438.1"/>
    <property type="molecule type" value="Genomic_DNA"/>
</dbReference>
<proteinExistence type="predicted"/>
<dbReference type="Gene3D" id="3.40.30.10">
    <property type="entry name" value="Glutaredoxin"/>
    <property type="match status" value="1"/>
</dbReference>
<gene>
    <name evidence="1" type="ORF">KFE25_001042</name>
</gene>
<keyword evidence="2" id="KW-1185">Reference proteome</keyword>
<dbReference type="InterPro" id="IPR036249">
    <property type="entry name" value="Thioredoxin-like_sf"/>
</dbReference>
<evidence type="ECO:0008006" key="3">
    <source>
        <dbReference type="Google" id="ProtNLM"/>
    </source>
</evidence>
<dbReference type="AlphaFoldDB" id="A0A8J6CBF8"/>
<comment type="caution">
    <text evidence="1">The sequence shown here is derived from an EMBL/GenBank/DDBJ whole genome shotgun (WGS) entry which is preliminary data.</text>
</comment>
<dbReference type="PANTHER" id="PTHR33875:SF2">
    <property type="entry name" value="ACR183CP"/>
    <property type="match status" value="1"/>
</dbReference>
<name>A0A8J6CBF8_DIALT</name>
<dbReference type="Proteomes" id="UP000751190">
    <property type="component" value="Unassembled WGS sequence"/>
</dbReference>
<organism evidence="1 2">
    <name type="scientific">Diacronema lutheri</name>
    <name type="common">Unicellular marine alga</name>
    <name type="synonym">Monochrysis lutheri</name>
    <dbReference type="NCBI Taxonomy" id="2081491"/>
    <lineage>
        <taxon>Eukaryota</taxon>
        <taxon>Haptista</taxon>
        <taxon>Haptophyta</taxon>
        <taxon>Pavlovophyceae</taxon>
        <taxon>Pavlovales</taxon>
        <taxon>Pavlovaceae</taxon>
        <taxon>Diacronema</taxon>
    </lineage>
</organism>